<dbReference type="PANTHER" id="PTHR48449:SF1">
    <property type="entry name" value="DUF1985 DOMAIN-CONTAINING PROTEIN"/>
    <property type="match status" value="1"/>
</dbReference>
<accession>A0AAP0LYR0</accession>
<dbReference type="PROSITE" id="PS50600">
    <property type="entry name" value="ULP_PROTEASE"/>
    <property type="match status" value="1"/>
</dbReference>
<protein>
    <recommendedName>
        <fullName evidence="4">Ubiquitin-like protease family profile domain-containing protein</fullName>
    </recommendedName>
</protein>
<evidence type="ECO:0000313" key="6">
    <source>
        <dbReference type="Proteomes" id="UP001428341"/>
    </source>
</evidence>
<dbReference type="Gene3D" id="3.40.395.10">
    <property type="entry name" value="Adenoviral Proteinase, Chain A"/>
    <property type="match status" value="1"/>
</dbReference>
<dbReference type="EMBL" id="JBCGBO010000006">
    <property type="protein sequence ID" value="KAK9192843.1"/>
    <property type="molecule type" value="Genomic_DNA"/>
</dbReference>
<dbReference type="Pfam" id="PF02902">
    <property type="entry name" value="Peptidase_C48"/>
    <property type="match status" value="1"/>
</dbReference>
<keyword evidence="2" id="KW-0645">Protease</keyword>
<dbReference type="Pfam" id="PF09331">
    <property type="entry name" value="DUF1985"/>
    <property type="match status" value="1"/>
</dbReference>
<sequence>MPSDDNLDNDDQKAVLVKVSNMSSLKALSLIKQRLTEQQYEVFKETCFGHYYYVHEKDNGDNICDVFMGANNEFTQKQLQKAFSTAQSNDDTLMVKFAMLYFLGSVLLGKEPKNKIDDLHIRLLDDFKEFNNYPWGRLSFEATMLSLKNIVTRRSKRIEIEWKQELGELNAVSGDEPNNEPNSAHSNVYMQQHVDVVMDDRHATITDDISHTPFYAPSPGFFPTPRNASTFQRTTPFHEKISKNVTPPCRVSIGDYVAPTFQKIYDRFSKIEEKVQKIDVLEAKLDNITKDLWRTTKLLEEFLTSSNVGKDSLTDQPPAHDPHTLVASDVVIDKIDVQPPAHDHQTAGVAHVDADKIDVQVGAAHVDADKIDVEHLDAFFYALRHSLVNAPSCSMQRCAIMDTIYQLEHLYSVYVINPEKVWTNNATNYVVDYAKGEKLKCAIHWKDVSKVYIPLHPKQYHWALAKFDLQKEIIFVYDSILDYMNNNAFEKELSPFVVMMPLILDKISWYTSHSDNNSLTRKWKAVQVSNIPQQKNK</sequence>
<evidence type="ECO:0000259" key="4">
    <source>
        <dbReference type="PROSITE" id="PS50600"/>
    </source>
</evidence>
<dbReference type="GO" id="GO:0006508">
    <property type="term" value="P:proteolysis"/>
    <property type="evidence" value="ECO:0007669"/>
    <property type="project" value="UniProtKB-KW"/>
</dbReference>
<organism evidence="5 6">
    <name type="scientific">Citrus x changshan-huyou</name>
    <dbReference type="NCBI Taxonomy" id="2935761"/>
    <lineage>
        <taxon>Eukaryota</taxon>
        <taxon>Viridiplantae</taxon>
        <taxon>Streptophyta</taxon>
        <taxon>Embryophyta</taxon>
        <taxon>Tracheophyta</taxon>
        <taxon>Spermatophyta</taxon>
        <taxon>Magnoliopsida</taxon>
        <taxon>eudicotyledons</taxon>
        <taxon>Gunneridae</taxon>
        <taxon>Pentapetalae</taxon>
        <taxon>rosids</taxon>
        <taxon>malvids</taxon>
        <taxon>Sapindales</taxon>
        <taxon>Rutaceae</taxon>
        <taxon>Aurantioideae</taxon>
        <taxon>Citrus</taxon>
    </lineage>
</organism>
<reference evidence="5 6" key="1">
    <citation type="submission" date="2024-05" db="EMBL/GenBank/DDBJ databases">
        <title>Haplotype-resolved chromosome-level genome assembly of Huyou (Citrus changshanensis).</title>
        <authorList>
            <person name="Miao C."/>
            <person name="Chen W."/>
            <person name="Wu Y."/>
            <person name="Wang L."/>
            <person name="Zhao S."/>
            <person name="Grierson D."/>
            <person name="Xu C."/>
            <person name="Chen K."/>
        </authorList>
    </citation>
    <scope>NUCLEOTIDE SEQUENCE [LARGE SCALE GENOMIC DNA]</scope>
    <source>
        <strain evidence="5">01-14</strain>
        <tissue evidence="5">Leaf</tissue>
    </source>
</reference>
<feature type="domain" description="Ubiquitin-like protease family profile" evidence="4">
    <location>
        <begin position="330"/>
        <end position="537"/>
    </location>
</feature>
<comment type="caution">
    <text evidence="5">The sequence shown here is derived from an EMBL/GenBank/DDBJ whole genome shotgun (WGS) entry which is preliminary data.</text>
</comment>
<dbReference type="PANTHER" id="PTHR48449">
    <property type="entry name" value="DUF1985 DOMAIN-CONTAINING PROTEIN"/>
    <property type="match status" value="1"/>
</dbReference>
<dbReference type="Proteomes" id="UP001428341">
    <property type="component" value="Unassembled WGS sequence"/>
</dbReference>
<evidence type="ECO:0000256" key="1">
    <source>
        <dbReference type="ARBA" id="ARBA00005234"/>
    </source>
</evidence>
<proteinExistence type="inferred from homology"/>
<dbReference type="SUPFAM" id="SSF54001">
    <property type="entry name" value="Cysteine proteinases"/>
    <property type="match status" value="1"/>
</dbReference>
<gene>
    <name evidence="5" type="ORF">WN944_003536</name>
</gene>
<dbReference type="InterPro" id="IPR015410">
    <property type="entry name" value="DUF1985"/>
</dbReference>
<dbReference type="InterPro" id="IPR003653">
    <property type="entry name" value="Peptidase_C48_C"/>
</dbReference>
<evidence type="ECO:0000313" key="5">
    <source>
        <dbReference type="EMBL" id="KAK9192843.1"/>
    </source>
</evidence>
<evidence type="ECO:0000256" key="2">
    <source>
        <dbReference type="ARBA" id="ARBA00022670"/>
    </source>
</evidence>
<dbReference type="AlphaFoldDB" id="A0AAP0LYR0"/>
<dbReference type="InterPro" id="IPR038765">
    <property type="entry name" value="Papain-like_cys_pep_sf"/>
</dbReference>
<keyword evidence="6" id="KW-1185">Reference proteome</keyword>
<evidence type="ECO:0000256" key="3">
    <source>
        <dbReference type="ARBA" id="ARBA00022801"/>
    </source>
</evidence>
<dbReference type="GO" id="GO:0008234">
    <property type="term" value="F:cysteine-type peptidase activity"/>
    <property type="evidence" value="ECO:0007669"/>
    <property type="project" value="InterPro"/>
</dbReference>
<name>A0AAP0LYR0_9ROSI</name>
<keyword evidence="3" id="KW-0378">Hydrolase</keyword>
<comment type="similarity">
    <text evidence="1">Belongs to the peptidase C48 family.</text>
</comment>